<evidence type="ECO:0000313" key="6">
    <source>
        <dbReference type="EMBL" id="KAA5172307.1"/>
    </source>
</evidence>
<evidence type="ECO:0000259" key="5">
    <source>
        <dbReference type="Pfam" id="PF02350"/>
    </source>
</evidence>
<evidence type="ECO:0000256" key="3">
    <source>
        <dbReference type="ARBA" id="ARBA00038858"/>
    </source>
</evidence>
<comment type="caution">
    <text evidence="6">The sequence shown here is derived from an EMBL/GenBank/DDBJ whole genome shotgun (WGS) entry which is preliminary data.</text>
</comment>
<dbReference type="AlphaFoldDB" id="A0A642KMK4"/>
<dbReference type="SUPFAM" id="SSF53756">
    <property type="entry name" value="UDP-Glycosyltransferase/glycogen phosphorylase"/>
    <property type="match status" value="1"/>
</dbReference>
<organism evidence="6 7">
    <name type="scientific">Bacteroides fragilis</name>
    <dbReference type="NCBI Taxonomy" id="817"/>
    <lineage>
        <taxon>Bacteria</taxon>
        <taxon>Pseudomonadati</taxon>
        <taxon>Bacteroidota</taxon>
        <taxon>Bacteroidia</taxon>
        <taxon>Bacteroidales</taxon>
        <taxon>Bacteroidaceae</taxon>
        <taxon>Bacteroides</taxon>
    </lineage>
</organism>
<dbReference type="Gene3D" id="3.40.50.2000">
    <property type="entry name" value="Glycogen Phosphorylase B"/>
    <property type="match status" value="2"/>
</dbReference>
<reference evidence="6 7" key="1">
    <citation type="journal article" date="2019" name="Nat. Med.">
        <title>A library of human gut bacterial isolates paired with longitudinal multiomics data enables mechanistic microbiome research.</title>
        <authorList>
            <person name="Poyet M."/>
            <person name="Groussin M."/>
            <person name="Gibbons S.M."/>
            <person name="Avila-Pacheco J."/>
            <person name="Jiang X."/>
            <person name="Kearney S.M."/>
            <person name="Perrotta A.R."/>
            <person name="Berdy B."/>
            <person name="Zhao S."/>
            <person name="Lieberman T.D."/>
            <person name="Swanson P.K."/>
            <person name="Smith M."/>
            <person name="Roesemann S."/>
            <person name="Alexander J.E."/>
            <person name="Rich S.A."/>
            <person name="Livny J."/>
            <person name="Vlamakis H."/>
            <person name="Clish C."/>
            <person name="Bullock K."/>
            <person name="Deik A."/>
            <person name="Scott J."/>
            <person name="Pierce K.A."/>
            <person name="Xavier R.J."/>
            <person name="Alm E.J."/>
        </authorList>
    </citation>
    <scope>NUCLEOTIDE SEQUENCE [LARGE SCALE GENOMIC DNA]</scope>
    <source>
        <strain evidence="6 7">BIOML-A7</strain>
    </source>
</reference>
<evidence type="ECO:0000256" key="4">
    <source>
        <dbReference type="RuleBase" id="RU003513"/>
    </source>
</evidence>
<dbReference type="GO" id="GO:0008761">
    <property type="term" value="F:UDP-N-acetylglucosamine 2-epimerase activity"/>
    <property type="evidence" value="ECO:0007669"/>
    <property type="project" value="UniProtKB-EC"/>
</dbReference>
<dbReference type="Pfam" id="PF02350">
    <property type="entry name" value="Epimerase_2"/>
    <property type="match status" value="1"/>
</dbReference>
<feature type="domain" description="UDP-N-acetylglucosamine 2-epimerase" evidence="5">
    <location>
        <begin position="29"/>
        <end position="381"/>
    </location>
</feature>
<dbReference type="EMBL" id="VWAW01000012">
    <property type="protein sequence ID" value="KAA5172307.1"/>
    <property type="molecule type" value="Genomic_DNA"/>
</dbReference>
<dbReference type="NCBIfam" id="TIGR00236">
    <property type="entry name" value="wecB"/>
    <property type="match status" value="1"/>
</dbReference>
<dbReference type="PANTHER" id="PTHR43174:SF2">
    <property type="entry name" value="UDP-N-ACETYLGLUCOSAMINE 2-EPIMERASE"/>
    <property type="match status" value="1"/>
</dbReference>
<evidence type="ECO:0000256" key="1">
    <source>
        <dbReference type="ARBA" id="ARBA00023235"/>
    </source>
</evidence>
<dbReference type="EC" id="5.1.3.14" evidence="3"/>
<dbReference type="PANTHER" id="PTHR43174">
    <property type="entry name" value="UDP-N-ACETYLGLUCOSAMINE 2-EPIMERASE"/>
    <property type="match status" value="1"/>
</dbReference>
<evidence type="ECO:0000256" key="2">
    <source>
        <dbReference type="ARBA" id="ARBA00038209"/>
    </source>
</evidence>
<dbReference type="Proteomes" id="UP000436803">
    <property type="component" value="Unassembled WGS sequence"/>
</dbReference>
<dbReference type="InterPro" id="IPR029767">
    <property type="entry name" value="WecB-like"/>
</dbReference>
<dbReference type="CDD" id="cd03786">
    <property type="entry name" value="GTB_UDP-GlcNAc_2-Epimerase"/>
    <property type="match status" value="1"/>
</dbReference>
<accession>A0A642KMK4</accession>
<name>A0A642KMK4_BACFG</name>
<sequence>MKKILLIFGTRPEAIKMAPLVKEFSKYPEKFQITVCVTGQHREMLDQVLHLFGIIPDYDLDIMKSGQDLYDITAKVLLGVRDVLMKVIPDIVLVHGDTTTSMASALAAFYQQIPVGHVEAGLRTHNIYSPWPEEMNRLITGRITTYNFAPTSLSLQNLLNEGVKRENIVVTGNTVIDALHIVVNKIKSDEDLEKNLKLHLLSIGYDINRIINGRKLILITGHRRENFGEGFINICLAIKALTEMYPDVDFVYPMHLNPNVRRPLYEVFNGTSVDNLFLIEPLEYLSFIYLMEKSFIILTDSGGIQEEAPGLGKPVLVMRSTTERPEALEAGTVRLVGTDYNKIVNTVSTLLNDREAYDNMSKAINPYGDGKASEKIVNILKE</sequence>
<dbReference type="InterPro" id="IPR003331">
    <property type="entry name" value="UDP_GlcNAc_Epimerase_2_dom"/>
</dbReference>
<comment type="similarity">
    <text evidence="2 4">Belongs to the UDP-N-acetylglucosamine 2-epimerase family.</text>
</comment>
<keyword evidence="1 4" id="KW-0413">Isomerase</keyword>
<gene>
    <name evidence="6" type="ORF">F2Z29_14650</name>
</gene>
<protein>
    <recommendedName>
        <fullName evidence="3">UDP-N-acetylglucosamine 2-epimerase (non-hydrolyzing)</fullName>
        <ecNumber evidence="3">5.1.3.14</ecNumber>
    </recommendedName>
</protein>
<dbReference type="FunFam" id="3.40.50.2000:FF:000043">
    <property type="entry name" value="UDP-N-acetylglucosamine 2-epimerase"/>
    <property type="match status" value="1"/>
</dbReference>
<evidence type="ECO:0000313" key="7">
    <source>
        <dbReference type="Proteomes" id="UP000436803"/>
    </source>
</evidence>
<proteinExistence type="inferred from homology"/>